<comment type="caution">
    <text evidence="5">The sequence shown here is derived from an EMBL/GenBank/DDBJ whole genome shotgun (WGS) entry which is preliminary data.</text>
</comment>
<comment type="similarity">
    <text evidence="1">Belongs to the ros/MucR family.</text>
</comment>
<evidence type="ECO:0000313" key="5">
    <source>
        <dbReference type="EMBL" id="PYB71704.1"/>
    </source>
</evidence>
<keyword evidence="2" id="KW-0805">Transcription regulation</keyword>
<dbReference type="Gene3D" id="1.10.10.1550">
    <property type="entry name" value="ROS/MUCR transcriptional regulator protein"/>
    <property type="match status" value="1"/>
</dbReference>
<accession>A0ABX5NNX8</accession>
<proteinExistence type="inferred from homology"/>
<dbReference type="InterPro" id="IPR008807">
    <property type="entry name" value="ROS_MUCR"/>
</dbReference>
<dbReference type="Proteomes" id="UP000247536">
    <property type="component" value="Unassembled WGS sequence"/>
</dbReference>
<evidence type="ECO:0000256" key="2">
    <source>
        <dbReference type="ARBA" id="ARBA00023015"/>
    </source>
</evidence>
<name>A0ABX5NNX8_9HYPH</name>
<protein>
    <submittedName>
        <fullName evidence="5">Transcriptional regulator</fullName>
    </submittedName>
</protein>
<keyword evidence="6" id="KW-1185">Reference proteome</keyword>
<dbReference type="EMBL" id="QJRY01000006">
    <property type="protein sequence ID" value="PYB71704.1"/>
    <property type="molecule type" value="Genomic_DNA"/>
</dbReference>
<evidence type="ECO:0000313" key="6">
    <source>
        <dbReference type="Proteomes" id="UP000247536"/>
    </source>
</evidence>
<organism evidence="5 6">
    <name type="scientific">Rhizobium wuzhouense</name>
    <dbReference type="NCBI Taxonomy" id="1986026"/>
    <lineage>
        <taxon>Bacteria</taxon>
        <taxon>Pseudomonadati</taxon>
        <taxon>Pseudomonadota</taxon>
        <taxon>Alphaproteobacteria</taxon>
        <taxon>Hyphomicrobiales</taxon>
        <taxon>Rhizobiaceae</taxon>
        <taxon>Rhizobium/Agrobacterium group</taxon>
        <taxon>Rhizobium</taxon>
    </lineage>
</organism>
<evidence type="ECO:0000256" key="1">
    <source>
        <dbReference type="ARBA" id="ARBA00007031"/>
    </source>
</evidence>
<sequence>MIDTAQKESELLLVECTSRVISAYVSNHVVPSTDLSKLIGSVFNALQSVSHTTPAAPVVEKPKPPVPVRKSIEQDYLICLEDGRRFKSLKRHLKASFNMTPDQYREKWDLPADYPMVAPAYAAARSKLAKDMGLGRLARK</sequence>
<dbReference type="InterPro" id="IPR041920">
    <property type="entry name" value="ROS/MUCR_sf"/>
</dbReference>
<keyword evidence="4" id="KW-0804">Transcription</keyword>
<dbReference type="RefSeq" id="WP_110792649.1">
    <property type="nucleotide sequence ID" value="NZ_QJRY01000006.1"/>
</dbReference>
<evidence type="ECO:0000256" key="4">
    <source>
        <dbReference type="ARBA" id="ARBA00023163"/>
    </source>
</evidence>
<dbReference type="Pfam" id="PF05443">
    <property type="entry name" value="ROS_MUCR"/>
    <property type="match status" value="1"/>
</dbReference>
<gene>
    <name evidence="5" type="ORF">DMY87_15945</name>
</gene>
<reference evidence="5 6" key="1">
    <citation type="submission" date="2018-06" db="EMBL/GenBank/DDBJ databases">
        <title>Rhizobium wuzhouense sp. nov., isolated from roots of Oryza officinalis.</title>
        <authorList>
            <person name="Yuan T."/>
        </authorList>
    </citation>
    <scope>NUCLEOTIDE SEQUENCE [LARGE SCALE GENOMIC DNA]</scope>
    <source>
        <strain evidence="5 6">W44</strain>
    </source>
</reference>
<keyword evidence="3" id="KW-0238">DNA-binding</keyword>
<evidence type="ECO:0000256" key="3">
    <source>
        <dbReference type="ARBA" id="ARBA00023125"/>
    </source>
</evidence>